<dbReference type="InterPro" id="IPR004140">
    <property type="entry name" value="Exo70"/>
</dbReference>
<dbReference type="GO" id="GO:0000145">
    <property type="term" value="C:exocyst"/>
    <property type="evidence" value="ECO:0007669"/>
    <property type="project" value="InterPro"/>
</dbReference>
<dbReference type="GO" id="GO:0006887">
    <property type="term" value="P:exocytosis"/>
    <property type="evidence" value="ECO:0007669"/>
    <property type="project" value="UniProtKB-KW"/>
</dbReference>
<dbReference type="AlphaFoldDB" id="A0A9Q0KLV1"/>
<feature type="transmembrane region" description="Helical" evidence="4">
    <location>
        <begin position="12"/>
        <end position="32"/>
    </location>
</feature>
<keyword evidence="3" id="KW-0653">Protein transport</keyword>
<comment type="caution">
    <text evidence="6">The sequence shown here is derived from an EMBL/GenBank/DDBJ whole genome shotgun (WGS) entry which is preliminary data.</text>
</comment>
<evidence type="ECO:0000313" key="7">
    <source>
        <dbReference type="Proteomes" id="UP001141806"/>
    </source>
</evidence>
<dbReference type="Pfam" id="PF03081">
    <property type="entry name" value="Exo70_C"/>
    <property type="match status" value="1"/>
</dbReference>
<keyword evidence="2 3" id="KW-0813">Transport</keyword>
<dbReference type="OrthoDB" id="1922221at2759"/>
<dbReference type="Proteomes" id="UP001141806">
    <property type="component" value="Unassembled WGS sequence"/>
</dbReference>
<dbReference type="EMBL" id="JAMYWD010000004">
    <property type="protein sequence ID" value="KAJ4972830.1"/>
    <property type="molecule type" value="Genomic_DNA"/>
</dbReference>
<keyword evidence="3" id="KW-0268">Exocytosis</keyword>
<dbReference type="GO" id="GO:0015031">
    <property type="term" value="P:protein transport"/>
    <property type="evidence" value="ECO:0007669"/>
    <property type="project" value="UniProtKB-KW"/>
</dbReference>
<reference evidence="6" key="1">
    <citation type="journal article" date="2023" name="Plant J.">
        <title>The genome of the king protea, Protea cynaroides.</title>
        <authorList>
            <person name="Chang J."/>
            <person name="Duong T.A."/>
            <person name="Schoeman C."/>
            <person name="Ma X."/>
            <person name="Roodt D."/>
            <person name="Barker N."/>
            <person name="Li Z."/>
            <person name="Van de Peer Y."/>
            <person name="Mizrachi E."/>
        </authorList>
    </citation>
    <scope>NUCLEOTIDE SEQUENCE</scope>
    <source>
        <tissue evidence="6">Young leaves</tissue>
    </source>
</reference>
<keyword evidence="4" id="KW-1133">Transmembrane helix</keyword>
<evidence type="ECO:0000259" key="5">
    <source>
        <dbReference type="Pfam" id="PF03081"/>
    </source>
</evidence>
<comment type="similarity">
    <text evidence="1 3">Belongs to the EXO70 family.</text>
</comment>
<dbReference type="SUPFAM" id="SSF74788">
    <property type="entry name" value="Cullin repeat-like"/>
    <property type="match status" value="1"/>
</dbReference>
<dbReference type="InterPro" id="IPR046364">
    <property type="entry name" value="Exo70_C"/>
</dbReference>
<accession>A0A9Q0KLV1</accession>
<evidence type="ECO:0000256" key="3">
    <source>
        <dbReference type="RuleBase" id="RU365026"/>
    </source>
</evidence>
<dbReference type="GO" id="GO:0005546">
    <property type="term" value="F:phosphatidylinositol-4,5-bisphosphate binding"/>
    <property type="evidence" value="ECO:0007669"/>
    <property type="project" value="InterPro"/>
</dbReference>
<evidence type="ECO:0000256" key="2">
    <source>
        <dbReference type="ARBA" id="ARBA00022448"/>
    </source>
</evidence>
<feature type="domain" description="Exocyst complex subunit Exo70 C-terminal" evidence="5">
    <location>
        <begin position="41"/>
        <end position="101"/>
    </location>
</feature>
<keyword evidence="4" id="KW-0812">Transmembrane</keyword>
<keyword evidence="4" id="KW-0472">Membrane</keyword>
<protein>
    <recommendedName>
        <fullName evidence="3">Exocyst subunit Exo70 family protein</fullName>
    </recommendedName>
</protein>
<dbReference type="InterPro" id="IPR016159">
    <property type="entry name" value="Cullin_repeat-like_dom_sf"/>
</dbReference>
<gene>
    <name evidence="6" type="ORF">NE237_006004</name>
</gene>
<evidence type="ECO:0000256" key="1">
    <source>
        <dbReference type="ARBA" id="ARBA00006756"/>
    </source>
</evidence>
<comment type="function">
    <text evidence="3">Component of the exocyst complex.</text>
</comment>
<feature type="transmembrane region" description="Helical" evidence="4">
    <location>
        <begin position="52"/>
        <end position="70"/>
    </location>
</feature>
<name>A0A9Q0KLV1_9MAGN</name>
<evidence type="ECO:0000256" key="4">
    <source>
        <dbReference type="SAM" id="Phobius"/>
    </source>
</evidence>
<dbReference type="PANTHER" id="PTHR12542">
    <property type="entry name" value="EXOCYST COMPLEX PROTEIN EXO70"/>
    <property type="match status" value="1"/>
</dbReference>
<organism evidence="6 7">
    <name type="scientific">Protea cynaroides</name>
    <dbReference type="NCBI Taxonomy" id="273540"/>
    <lineage>
        <taxon>Eukaryota</taxon>
        <taxon>Viridiplantae</taxon>
        <taxon>Streptophyta</taxon>
        <taxon>Embryophyta</taxon>
        <taxon>Tracheophyta</taxon>
        <taxon>Spermatophyta</taxon>
        <taxon>Magnoliopsida</taxon>
        <taxon>Proteales</taxon>
        <taxon>Proteaceae</taxon>
        <taxon>Protea</taxon>
    </lineage>
</organism>
<dbReference type="Gene3D" id="1.20.1280.170">
    <property type="entry name" value="Exocyst complex component Exo70"/>
    <property type="match status" value="1"/>
</dbReference>
<keyword evidence="7" id="KW-1185">Reference proteome</keyword>
<proteinExistence type="inferred from homology"/>
<evidence type="ECO:0000313" key="6">
    <source>
        <dbReference type="EMBL" id="KAJ4972830.1"/>
    </source>
</evidence>
<dbReference type="PANTHER" id="PTHR12542:SF17">
    <property type="entry name" value="EXOCYST SUBUNIT EXO70 FAMILY PROTEIN"/>
    <property type="match status" value="1"/>
</dbReference>
<sequence length="109" mass="12378">MILDFFGYHVPTEVSLGCVATCLGGGVLLSLMRKSESFLSESYFKSPNRNDYPLSMLTIRLAWLIFLLLCKLDGKATLYKKDSALVYLFLTNNLQYVMEKVTVKQYMAS</sequence>